<evidence type="ECO:0000256" key="5">
    <source>
        <dbReference type="ARBA" id="ARBA00023163"/>
    </source>
</evidence>
<keyword evidence="3" id="KW-0805">Transcription regulation</keyword>
<keyword evidence="4" id="KW-0238">DNA-binding</keyword>
<dbReference type="Gene3D" id="3.40.50.2300">
    <property type="match status" value="1"/>
</dbReference>
<evidence type="ECO:0000259" key="7">
    <source>
        <dbReference type="PROSITE" id="PS50110"/>
    </source>
</evidence>
<dbReference type="SUPFAM" id="SSF52172">
    <property type="entry name" value="CheY-like"/>
    <property type="match status" value="1"/>
</dbReference>
<evidence type="ECO:0000256" key="4">
    <source>
        <dbReference type="ARBA" id="ARBA00023125"/>
    </source>
</evidence>
<dbReference type="EMBL" id="DXAQ01000015">
    <property type="protein sequence ID" value="HIZ88476.1"/>
    <property type="molecule type" value="Genomic_DNA"/>
</dbReference>
<gene>
    <name evidence="8" type="ORF">H9804_00895</name>
</gene>
<name>A0A9D2KAW5_9BACT</name>
<feature type="domain" description="Response regulatory" evidence="7">
    <location>
        <begin position="2"/>
        <end position="118"/>
    </location>
</feature>
<sequence>MKVLIADDELRLRKVIALYMSKCGYEIIEAGNGETAIELAKENKPDAIVLDVMMPGMTGIEATKKIREIPEFAKTPIILLTANASEDDIKVGLASGADKYITKPFSPKELVESIDNFVK</sequence>
<evidence type="ECO:0000313" key="9">
    <source>
        <dbReference type="Proteomes" id="UP000824176"/>
    </source>
</evidence>
<evidence type="ECO:0000256" key="1">
    <source>
        <dbReference type="ARBA" id="ARBA00022553"/>
    </source>
</evidence>
<evidence type="ECO:0000256" key="2">
    <source>
        <dbReference type="ARBA" id="ARBA00023012"/>
    </source>
</evidence>
<dbReference type="AlphaFoldDB" id="A0A9D2KAW5"/>
<evidence type="ECO:0000256" key="6">
    <source>
        <dbReference type="PROSITE-ProRule" id="PRU00169"/>
    </source>
</evidence>
<dbReference type="InterPro" id="IPR050595">
    <property type="entry name" value="Bact_response_regulator"/>
</dbReference>
<dbReference type="InterPro" id="IPR011006">
    <property type="entry name" value="CheY-like_superfamily"/>
</dbReference>
<dbReference type="GO" id="GO:0003677">
    <property type="term" value="F:DNA binding"/>
    <property type="evidence" value="ECO:0007669"/>
    <property type="project" value="UniProtKB-KW"/>
</dbReference>
<dbReference type="Proteomes" id="UP000824176">
    <property type="component" value="Unassembled WGS sequence"/>
</dbReference>
<dbReference type="FunFam" id="3.40.50.2300:FF:000001">
    <property type="entry name" value="DNA-binding response regulator PhoB"/>
    <property type="match status" value="1"/>
</dbReference>
<dbReference type="PROSITE" id="PS50110">
    <property type="entry name" value="RESPONSE_REGULATORY"/>
    <property type="match status" value="1"/>
</dbReference>
<comment type="caution">
    <text evidence="8">The sequence shown here is derived from an EMBL/GenBank/DDBJ whole genome shotgun (WGS) entry which is preliminary data.</text>
</comment>
<accession>A0A9D2KAW5</accession>
<evidence type="ECO:0000313" key="8">
    <source>
        <dbReference type="EMBL" id="HIZ88476.1"/>
    </source>
</evidence>
<keyword evidence="2" id="KW-0902">Two-component regulatory system</keyword>
<dbReference type="GO" id="GO:0000160">
    <property type="term" value="P:phosphorelay signal transduction system"/>
    <property type="evidence" value="ECO:0007669"/>
    <property type="project" value="UniProtKB-KW"/>
</dbReference>
<evidence type="ECO:0000256" key="3">
    <source>
        <dbReference type="ARBA" id="ARBA00023015"/>
    </source>
</evidence>
<organism evidence="8 9">
    <name type="scientific">Candidatus Mucispirillum faecigallinarum</name>
    <dbReference type="NCBI Taxonomy" id="2838699"/>
    <lineage>
        <taxon>Bacteria</taxon>
        <taxon>Pseudomonadati</taxon>
        <taxon>Deferribacterota</taxon>
        <taxon>Deferribacteres</taxon>
        <taxon>Deferribacterales</taxon>
        <taxon>Mucispirillaceae</taxon>
        <taxon>Mucispirillum</taxon>
    </lineage>
</organism>
<reference evidence="8" key="2">
    <citation type="submission" date="2021-04" db="EMBL/GenBank/DDBJ databases">
        <authorList>
            <person name="Gilroy R."/>
        </authorList>
    </citation>
    <scope>NUCLEOTIDE SEQUENCE</scope>
    <source>
        <strain evidence="8">ChiW4-1371</strain>
    </source>
</reference>
<dbReference type="InterPro" id="IPR001789">
    <property type="entry name" value="Sig_transdc_resp-reg_receiver"/>
</dbReference>
<dbReference type="PANTHER" id="PTHR44591">
    <property type="entry name" value="STRESS RESPONSE REGULATOR PROTEIN 1"/>
    <property type="match status" value="1"/>
</dbReference>
<reference evidence="8" key="1">
    <citation type="journal article" date="2021" name="PeerJ">
        <title>Extensive microbial diversity within the chicken gut microbiome revealed by metagenomics and culture.</title>
        <authorList>
            <person name="Gilroy R."/>
            <person name="Ravi A."/>
            <person name="Getino M."/>
            <person name="Pursley I."/>
            <person name="Horton D.L."/>
            <person name="Alikhan N.F."/>
            <person name="Baker D."/>
            <person name="Gharbi K."/>
            <person name="Hall N."/>
            <person name="Watson M."/>
            <person name="Adriaenssens E.M."/>
            <person name="Foster-Nyarko E."/>
            <person name="Jarju S."/>
            <person name="Secka A."/>
            <person name="Antonio M."/>
            <person name="Oren A."/>
            <person name="Chaudhuri R.R."/>
            <person name="La Ragione R."/>
            <person name="Hildebrand F."/>
            <person name="Pallen M.J."/>
        </authorList>
    </citation>
    <scope>NUCLEOTIDE SEQUENCE</scope>
    <source>
        <strain evidence="8">ChiW4-1371</strain>
    </source>
</reference>
<protein>
    <submittedName>
        <fullName evidence="8">Response regulator</fullName>
    </submittedName>
</protein>
<dbReference type="Pfam" id="PF00072">
    <property type="entry name" value="Response_reg"/>
    <property type="match status" value="1"/>
</dbReference>
<dbReference type="PANTHER" id="PTHR44591:SF3">
    <property type="entry name" value="RESPONSE REGULATORY DOMAIN-CONTAINING PROTEIN"/>
    <property type="match status" value="1"/>
</dbReference>
<keyword evidence="1 6" id="KW-0597">Phosphoprotein</keyword>
<keyword evidence="5" id="KW-0804">Transcription</keyword>
<feature type="modified residue" description="4-aspartylphosphate" evidence="6">
    <location>
        <position position="51"/>
    </location>
</feature>
<proteinExistence type="predicted"/>
<dbReference type="SMART" id="SM00448">
    <property type="entry name" value="REC"/>
    <property type="match status" value="1"/>
</dbReference>